<proteinExistence type="predicted"/>
<feature type="chain" id="PRO_5037041620" evidence="1">
    <location>
        <begin position="21"/>
        <end position="203"/>
    </location>
</feature>
<protein>
    <submittedName>
        <fullName evidence="3">Uncharacterized protein</fullName>
    </submittedName>
</protein>
<evidence type="ECO:0000313" key="3">
    <source>
        <dbReference type="WBParaSite" id="Minc3s00727g16573"/>
    </source>
</evidence>
<evidence type="ECO:0000313" key="2">
    <source>
        <dbReference type="Proteomes" id="UP000887563"/>
    </source>
</evidence>
<keyword evidence="2" id="KW-1185">Reference proteome</keyword>
<evidence type="ECO:0000256" key="1">
    <source>
        <dbReference type="SAM" id="SignalP"/>
    </source>
</evidence>
<organism evidence="2 3">
    <name type="scientific">Meloidogyne incognita</name>
    <name type="common">Southern root-knot nematode worm</name>
    <name type="synonym">Oxyuris incognita</name>
    <dbReference type="NCBI Taxonomy" id="6306"/>
    <lineage>
        <taxon>Eukaryota</taxon>
        <taxon>Metazoa</taxon>
        <taxon>Ecdysozoa</taxon>
        <taxon>Nematoda</taxon>
        <taxon>Chromadorea</taxon>
        <taxon>Rhabditida</taxon>
        <taxon>Tylenchina</taxon>
        <taxon>Tylenchomorpha</taxon>
        <taxon>Tylenchoidea</taxon>
        <taxon>Meloidogynidae</taxon>
        <taxon>Meloidogyninae</taxon>
        <taxon>Meloidogyne</taxon>
        <taxon>Meloidogyne incognita group</taxon>
    </lineage>
</organism>
<sequence>MFINLLKKIFLFQLLPTSQSIEKDLSVDRDGDFCKSGSWISLEHCYESTQERLEKHSSHKERFLEASVYAQRTADQFMNFMRRIQAPREHVESRLYEVQKYKDTIRERQQIILRLWTECNTKIDKCKNCTKIKLMAKNVIDWSDRELASCALILDNIEKAQKLDLLSRRKKLEELLEHCLTLRDLVKVSKNGEEREREVVYIF</sequence>
<dbReference type="AlphaFoldDB" id="A0A914LQZ4"/>
<name>A0A914LQZ4_MELIC</name>
<dbReference type="Proteomes" id="UP000887563">
    <property type="component" value="Unplaced"/>
</dbReference>
<keyword evidence="1" id="KW-0732">Signal</keyword>
<feature type="signal peptide" evidence="1">
    <location>
        <begin position="1"/>
        <end position="20"/>
    </location>
</feature>
<dbReference type="WBParaSite" id="Minc3s00727g16573">
    <property type="protein sequence ID" value="Minc3s00727g16573"/>
    <property type="gene ID" value="Minc3s00727g16573"/>
</dbReference>
<accession>A0A914LQZ4</accession>
<reference evidence="3" key="1">
    <citation type="submission" date="2022-11" db="UniProtKB">
        <authorList>
            <consortium name="WormBaseParasite"/>
        </authorList>
    </citation>
    <scope>IDENTIFICATION</scope>
</reference>